<evidence type="ECO:0000313" key="5">
    <source>
        <dbReference type="EMBL" id="MFC3716804.1"/>
    </source>
</evidence>
<dbReference type="InterPro" id="IPR020287">
    <property type="entry name" value="Tail_sheath_C"/>
</dbReference>
<organism evidence="5 6">
    <name type="scientific">Luteimonas soli</name>
    <dbReference type="NCBI Taxonomy" id="1648966"/>
    <lineage>
        <taxon>Bacteria</taxon>
        <taxon>Pseudomonadati</taxon>
        <taxon>Pseudomonadota</taxon>
        <taxon>Gammaproteobacteria</taxon>
        <taxon>Lysobacterales</taxon>
        <taxon>Lysobacteraceae</taxon>
        <taxon>Luteimonas</taxon>
    </lineage>
</organism>
<feature type="domain" description="Phage tail sheath protein-like beta-sandwich" evidence="3">
    <location>
        <begin position="99"/>
        <end position="198"/>
    </location>
</feature>
<evidence type="ECO:0000313" key="6">
    <source>
        <dbReference type="Proteomes" id="UP001595705"/>
    </source>
</evidence>
<name>A0ABV7XPM6_9GAMM</name>
<accession>A0ABV7XPM6</accession>
<evidence type="ECO:0000259" key="4">
    <source>
        <dbReference type="Pfam" id="PF17482"/>
    </source>
</evidence>
<dbReference type="RefSeq" id="WP_386744220.1">
    <property type="nucleotide sequence ID" value="NZ_JBHRYA010000007.1"/>
</dbReference>
<dbReference type="Pfam" id="PF17482">
    <property type="entry name" value="Phage_sheath_1C"/>
    <property type="match status" value="1"/>
</dbReference>
<dbReference type="PIRSF" id="PIRSF007349">
    <property type="entry name" value="Tsp_L"/>
    <property type="match status" value="1"/>
</dbReference>
<dbReference type="InterPro" id="IPR035326">
    <property type="entry name" value="Beta_sandwich_Seath"/>
</dbReference>
<proteinExistence type="inferred from homology"/>
<reference evidence="6" key="1">
    <citation type="journal article" date="2019" name="Int. J. Syst. Evol. Microbiol.">
        <title>The Global Catalogue of Microorganisms (GCM) 10K type strain sequencing project: providing services to taxonomists for standard genome sequencing and annotation.</title>
        <authorList>
            <consortium name="The Broad Institute Genomics Platform"/>
            <consortium name="The Broad Institute Genome Sequencing Center for Infectious Disease"/>
            <person name="Wu L."/>
            <person name="Ma J."/>
        </authorList>
    </citation>
    <scope>NUCLEOTIDE SEQUENCE [LARGE SCALE GENOMIC DNA]</scope>
    <source>
        <strain evidence="6">KCTC 42441</strain>
    </source>
</reference>
<evidence type="ECO:0000259" key="2">
    <source>
        <dbReference type="Pfam" id="PF04984"/>
    </source>
</evidence>
<sequence length="489" mass="50695">MTISFNAIPIDIRTPGQYIEFDNSRALRGLPAVAHKVLVIGQRLATGNVDAGVPTRILSAAQAEAAFGAGSMLAAMLAAFKAANGTSDVTAIALDDLGAGAAAAGSVAFTGPATAAGTLNLYIGGVRVQVGVTAAMTAAQLATATAAAINAATHLPVTAEVNGSDTSLVDITARHKGESGNGIDLRANYALGELLPAGIGATFVAMSGGTGNPDIATAIAAMADTQYATVVVAYNDATNLAAIEAELADRWGPMVQLEGHAFAAVSGTHAALVTLGDARNSPHLTLVAAGKSPTPAWIWAAVCGAVDAAEPDPARPRQTLPLPGLLAPASADRFTREERDLLLHDGIATTTVDAGDVVRVERFITTYQESATGEADVSYLDIETVRTLAYLRATLRARIALRYPRHKLADDGTLFAPGQAVATPKLIKAEILHLFREWEGAGLVEGFEQFKADLIVERNATDANRIDALIPPNVVNQLRIFAGLIQFRL</sequence>
<evidence type="ECO:0000256" key="1">
    <source>
        <dbReference type="ARBA" id="ARBA00008005"/>
    </source>
</evidence>
<evidence type="ECO:0000259" key="3">
    <source>
        <dbReference type="Pfam" id="PF17481"/>
    </source>
</evidence>
<dbReference type="Proteomes" id="UP001595705">
    <property type="component" value="Unassembled WGS sequence"/>
</dbReference>
<dbReference type="InterPro" id="IPR007067">
    <property type="entry name" value="Tail_sheath"/>
</dbReference>
<dbReference type="EMBL" id="JBHRYA010000007">
    <property type="protein sequence ID" value="MFC3716804.1"/>
    <property type="molecule type" value="Genomic_DNA"/>
</dbReference>
<dbReference type="InterPro" id="IPR035089">
    <property type="entry name" value="Phage_sheath_subtilisin"/>
</dbReference>
<dbReference type="Pfam" id="PF04984">
    <property type="entry name" value="Phage_sheath_1"/>
    <property type="match status" value="1"/>
</dbReference>
<keyword evidence="6" id="KW-1185">Reference proteome</keyword>
<gene>
    <name evidence="5" type="ORF">ACFONC_11645</name>
</gene>
<dbReference type="Pfam" id="PF17481">
    <property type="entry name" value="Phage_sheath_domII"/>
    <property type="match status" value="1"/>
</dbReference>
<comment type="similarity">
    <text evidence="1">Belongs to the myoviridae tail sheath protein family.</text>
</comment>
<feature type="domain" description="Tail sheath protein subtilisin-like" evidence="2">
    <location>
        <begin position="208"/>
        <end position="366"/>
    </location>
</feature>
<protein>
    <submittedName>
        <fullName evidence="5">Phage tail sheath subtilisin-like domain-containing protein</fullName>
    </submittedName>
</protein>
<comment type="caution">
    <text evidence="5">The sequence shown here is derived from an EMBL/GenBank/DDBJ whole genome shotgun (WGS) entry which is preliminary data.</text>
</comment>
<feature type="domain" description="Tail sheath protein C-terminal" evidence="4">
    <location>
        <begin position="375"/>
        <end position="488"/>
    </location>
</feature>